<name>A0A0H2M9N3_9PROT</name>
<evidence type="ECO:0000256" key="7">
    <source>
        <dbReference type="ARBA" id="ARBA00022927"/>
    </source>
</evidence>
<evidence type="ECO:0000256" key="6">
    <source>
        <dbReference type="ARBA" id="ARBA00022729"/>
    </source>
</evidence>
<keyword evidence="9" id="KW-0998">Cell outer membrane</keyword>
<comment type="caution">
    <text evidence="15">The sequence shown here is derived from an EMBL/GenBank/DDBJ whole genome shotgun (WGS) entry which is preliminary data.</text>
</comment>
<protein>
    <submittedName>
        <fullName evidence="15">Uncharacterized protein</fullName>
    </submittedName>
</protein>
<dbReference type="PATRIC" id="fig|1489064.4.peg.2520"/>
<evidence type="ECO:0000313" key="15">
    <source>
        <dbReference type="EMBL" id="KLN58876.1"/>
    </source>
</evidence>
<evidence type="ECO:0000256" key="10">
    <source>
        <dbReference type="RuleBase" id="RU004004"/>
    </source>
</evidence>
<feature type="domain" description="NolW-like" evidence="13">
    <location>
        <begin position="96"/>
        <end position="155"/>
    </location>
</feature>
<dbReference type="STRING" id="1489064.WH96_20685"/>
<evidence type="ECO:0000256" key="1">
    <source>
        <dbReference type="ARBA" id="ARBA00004442"/>
    </source>
</evidence>
<dbReference type="InterPro" id="IPR001775">
    <property type="entry name" value="GspD/PilQ"/>
</dbReference>
<dbReference type="PANTHER" id="PTHR30332">
    <property type="entry name" value="PROBABLE GENERAL SECRETION PATHWAY PROTEIN D"/>
    <property type="match status" value="1"/>
</dbReference>
<dbReference type="GO" id="GO:0015628">
    <property type="term" value="P:protein secretion by the type II secretion system"/>
    <property type="evidence" value="ECO:0007669"/>
    <property type="project" value="InterPro"/>
</dbReference>
<dbReference type="PANTHER" id="PTHR30332:SF25">
    <property type="entry name" value="SECRETIN XPSD"/>
    <property type="match status" value="1"/>
</dbReference>
<organism evidence="15 16">
    <name type="scientific">Kiloniella spongiae</name>
    <dbReference type="NCBI Taxonomy" id="1489064"/>
    <lineage>
        <taxon>Bacteria</taxon>
        <taxon>Pseudomonadati</taxon>
        <taxon>Pseudomonadota</taxon>
        <taxon>Alphaproteobacteria</taxon>
        <taxon>Rhodospirillales</taxon>
        <taxon>Kiloniellaceae</taxon>
        <taxon>Kiloniella</taxon>
    </lineage>
</organism>
<feature type="region of interest" description="Disordered" evidence="11">
    <location>
        <begin position="284"/>
        <end position="319"/>
    </location>
</feature>
<keyword evidence="4" id="KW-1134">Transmembrane beta strand</keyword>
<dbReference type="GO" id="GO:0009279">
    <property type="term" value="C:cell outer membrane"/>
    <property type="evidence" value="ECO:0007669"/>
    <property type="project" value="UniProtKB-SubCell"/>
</dbReference>
<dbReference type="GO" id="GO:0015627">
    <property type="term" value="C:type II protein secretion system complex"/>
    <property type="evidence" value="ECO:0007669"/>
    <property type="project" value="InterPro"/>
</dbReference>
<dbReference type="InterPro" id="IPR005644">
    <property type="entry name" value="NolW-like"/>
</dbReference>
<dbReference type="Proteomes" id="UP000035444">
    <property type="component" value="Unassembled WGS sequence"/>
</dbReference>
<dbReference type="InterPro" id="IPR049371">
    <property type="entry name" value="GspD-like_N0"/>
</dbReference>
<dbReference type="Pfam" id="PF03958">
    <property type="entry name" value="Secretin_N"/>
    <property type="match status" value="2"/>
</dbReference>
<gene>
    <name evidence="15" type="ORF">WH96_20685</name>
</gene>
<dbReference type="Pfam" id="PF21305">
    <property type="entry name" value="type_II_gspD_N0"/>
    <property type="match status" value="1"/>
</dbReference>
<keyword evidence="3 10" id="KW-0813">Transport</keyword>
<evidence type="ECO:0000259" key="12">
    <source>
        <dbReference type="Pfam" id="PF00263"/>
    </source>
</evidence>
<dbReference type="AlphaFoldDB" id="A0A0H2M9N3"/>
<dbReference type="NCBIfam" id="TIGR02517">
    <property type="entry name" value="type_II_gspD"/>
    <property type="match status" value="1"/>
</dbReference>
<feature type="domain" description="NolW-like" evidence="13">
    <location>
        <begin position="234"/>
        <end position="352"/>
    </location>
</feature>
<evidence type="ECO:0000256" key="8">
    <source>
        <dbReference type="ARBA" id="ARBA00023136"/>
    </source>
</evidence>
<evidence type="ECO:0000259" key="13">
    <source>
        <dbReference type="Pfam" id="PF03958"/>
    </source>
</evidence>
<keyword evidence="8" id="KW-0472">Membrane</keyword>
<dbReference type="EMBL" id="LAQL01000033">
    <property type="protein sequence ID" value="KLN58876.1"/>
    <property type="molecule type" value="Genomic_DNA"/>
</dbReference>
<proteinExistence type="inferred from homology"/>
<dbReference type="InterPro" id="IPR038591">
    <property type="entry name" value="NolW-like_sf"/>
</dbReference>
<dbReference type="InterPro" id="IPR004846">
    <property type="entry name" value="T2SS/T3SS_dom"/>
</dbReference>
<sequence length="616" mass="65797">MVNVEIAQAVDLILGDTLGESYIVDPAVQGNITVRTARPVSSGELISTLETMLELNGAALQHDGTLYRVVSNDKASSSITSPRNVNSGQGFGLYLLPLRHISAEEIRPTLVSMISGGGTDIAIDKNRNLLLFSGTANEAVELTRLVETFDLDWMQGMSFAFVPLSITDPSIVIEELENIFELSDGPLKGVIRFVEIERLQAILVITKQPSYLPKIQRWIKRLDRGGEGQGRQLFVYAVKNTVAKDLASILSEVFADSGSGGSSAGLSLSSSIVAPGLESVALDSAGGTADGASEATSPTSRSLSLPGTGTGNEDNGQVKIIPDEKNNSLVILATPAEYKMIEGALTQLDIQPVQVLIEATIAEVTLKDELQFGLQWFFKNGNSTGTFSTLTSGAVSSAFPGFSYVFNSGDTQVVFNALDEISDVNVISSPQLMVLDNQSARLQVGDQVPIATQSAVSTDTTTAPIVNTIELKDTGVILEVTPRVSSSGLVVLKIKQEVSDVVSTTTSDIDSPTIQQRLIESSVAVSSGETIALGGIIRDRQEEGSSGLPLVSEIPVLGYLFKNTSEKYNRTELLVLITPRVVRNAQEAKDVTEELRLRLSRIEPLDDKIKAGNTLP</sequence>
<keyword evidence="7" id="KW-0653">Protein transport</keyword>
<keyword evidence="16" id="KW-1185">Reference proteome</keyword>
<comment type="similarity">
    <text evidence="2">Belongs to the bacterial secretin family. GSP D subfamily.</text>
</comment>
<keyword evidence="5" id="KW-0812">Transmembrane</keyword>
<evidence type="ECO:0000256" key="11">
    <source>
        <dbReference type="SAM" id="MobiDB-lite"/>
    </source>
</evidence>
<dbReference type="PROSITE" id="PS00875">
    <property type="entry name" value="T2SP_D"/>
    <property type="match status" value="1"/>
</dbReference>
<accession>A0A0H2M9N3</accession>
<evidence type="ECO:0000313" key="16">
    <source>
        <dbReference type="Proteomes" id="UP000035444"/>
    </source>
</evidence>
<evidence type="ECO:0000259" key="14">
    <source>
        <dbReference type="Pfam" id="PF21305"/>
    </source>
</evidence>
<evidence type="ECO:0000256" key="4">
    <source>
        <dbReference type="ARBA" id="ARBA00022452"/>
    </source>
</evidence>
<dbReference type="Pfam" id="PF00263">
    <property type="entry name" value="Secretin"/>
    <property type="match status" value="1"/>
</dbReference>
<evidence type="ECO:0000256" key="2">
    <source>
        <dbReference type="ARBA" id="ARBA00006980"/>
    </source>
</evidence>
<dbReference type="PRINTS" id="PR00811">
    <property type="entry name" value="BCTERIALGSPD"/>
</dbReference>
<dbReference type="InterPro" id="IPR050810">
    <property type="entry name" value="Bact_Secretion_Sys_Channel"/>
</dbReference>
<dbReference type="InterPro" id="IPR004845">
    <property type="entry name" value="T2SS_GspD_CS"/>
</dbReference>
<feature type="domain" description="GspD-like N0" evidence="14">
    <location>
        <begin position="1"/>
        <end position="69"/>
    </location>
</feature>
<evidence type="ECO:0000256" key="5">
    <source>
        <dbReference type="ARBA" id="ARBA00022692"/>
    </source>
</evidence>
<reference evidence="15 16" key="1">
    <citation type="submission" date="2015-03" db="EMBL/GenBank/DDBJ databases">
        <title>Genome Sequence of Kiloniella spongiae MEBiC09566, isolated from a marine sponge.</title>
        <authorList>
            <person name="Shao Z."/>
            <person name="Wang L."/>
            <person name="Li X."/>
        </authorList>
    </citation>
    <scope>NUCLEOTIDE SEQUENCE [LARGE SCALE GENOMIC DNA]</scope>
    <source>
        <strain evidence="15 16">MEBiC09566</strain>
    </source>
</reference>
<dbReference type="Gene3D" id="3.30.1370.120">
    <property type="match status" value="2"/>
</dbReference>
<feature type="domain" description="Type II/III secretion system secretin-like" evidence="12">
    <location>
        <begin position="417"/>
        <end position="583"/>
    </location>
</feature>
<feature type="compositionally biased region" description="Polar residues" evidence="11">
    <location>
        <begin position="294"/>
        <end position="315"/>
    </location>
</feature>
<comment type="subcellular location">
    <subcellularLocation>
        <location evidence="1 10">Cell outer membrane</location>
    </subcellularLocation>
</comment>
<dbReference type="InterPro" id="IPR013356">
    <property type="entry name" value="T2SS_GspD"/>
</dbReference>
<evidence type="ECO:0000256" key="9">
    <source>
        <dbReference type="ARBA" id="ARBA00023237"/>
    </source>
</evidence>
<evidence type="ECO:0000256" key="3">
    <source>
        <dbReference type="ARBA" id="ARBA00022448"/>
    </source>
</evidence>
<keyword evidence="6" id="KW-0732">Signal</keyword>